<gene>
    <name evidence="1" type="ORF">LCGC14_1504280</name>
</gene>
<dbReference type="EMBL" id="LAZR01010958">
    <property type="protein sequence ID" value="KKM64152.1"/>
    <property type="molecule type" value="Genomic_DNA"/>
</dbReference>
<evidence type="ECO:0000313" key="1">
    <source>
        <dbReference type="EMBL" id="KKM64152.1"/>
    </source>
</evidence>
<reference evidence="1" key="1">
    <citation type="journal article" date="2015" name="Nature">
        <title>Complex archaea that bridge the gap between prokaryotes and eukaryotes.</title>
        <authorList>
            <person name="Spang A."/>
            <person name="Saw J.H."/>
            <person name="Jorgensen S.L."/>
            <person name="Zaremba-Niedzwiedzka K."/>
            <person name="Martijn J."/>
            <person name="Lind A.E."/>
            <person name="van Eijk R."/>
            <person name="Schleper C."/>
            <person name="Guy L."/>
            <person name="Ettema T.J."/>
        </authorList>
    </citation>
    <scope>NUCLEOTIDE SEQUENCE</scope>
</reference>
<sequence length="49" mass="5899">MKPNEPRSNRDYCPECNERWEDCPCEQLYPMESLLNQDDQNIESGFNIF</sequence>
<organism evidence="1">
    <name type="scientific">marine sediment metagenome</name>
    <dbReference type="NCBI Taxonomy" id="412755"/>
    <lineage>
        <taxon>unclassified sequences</taxon>
        <taxon>metagenomes</taxon>
        <taxon>ecological metagenomes</taxon>
    </lineage>
</organism>
<protein>
    <submittedName>
        <fullName evidence="1">Uncharacterized protein</fullName>
    </submittedName>
</protein>
<comment type="caution">
    <text evidence="1">The sequence shown here is derived from an EMBL/GenBank/DDBJ whole genome shotgun (WGS) entry which is preliminary data.</text>
</comment>
<name>A0A0F9M4J9_9ZZZZ</name>
<proteinExistence type="predicted"/>
<accession>A0A0F9M4J9</accession>
<dbReference type="AlphaFoldDB" id="A0A0F9M4J9"/>